<dbReference type="EMBL" id="DF968079">
    <property type="protein sequence ID" value="GAP03873.1"/>
    <property type="molecule type" value="Genomic_DNA"/>
</dbReference>
<dbReference type="STRING" id="709323.GCA_001047135_00417"/>
<dbReference type="AlphaFoldDB" id="A0A3F3HDY2"/>
<dbReference type="InterPro" id="IPR029061">
    <property type="entry name" value="THDP-binding"/>
</dbReference>
<dbReference type="PANTHER" id="PTHR42981:SF2">
    <property type="entry name" value="PYRUVATE DEHYDROGENASE [UBIQUINONE]"/>
    <property type="match status" value="1"/>
</dbReference>
<evidence type="ECO:0000256" key="1">
    <source>
        <dbReference type="ARBA" id="ARBA00007812"/>
    </source>
</evidence>
<evidence type="ECO:0000259" key="7">
    <source>
        <dbReference type="Pfam" id="PF02776"/>
    </source>
</evidence>
<name>A0A3F3HDY2_9LACO</name>
<dbReference type="InterPro" id="IPR047212">
    <property type="entry name" value="TPP_POXB-like"/>
</dbReference>
<dbReference type="InterPro" id="IPR012001">
    <property type="entry name" value="Thiamin_PyroP_enz_TPP-bd_dom"/>
</dbReference>
<evidence type="ECO:0000256" key="3">
    <source>
        <dbReference type="NCBIfam" id="TIGR02720"/>
    </source>
</evidence>
<dbReference type="Pfam" id="PF00205">
    <property type="entry name" value="TPP_enzyme_M"/>
    <property type="match status" value="1"/>
</dbReference>
<dbReference type="PANTHER" id="PTHR42981">
    <property type="entry name" value="PYRUVATE DEHYDROGENASE [UBIQUINONE]"/>
    <property type="match status" value="1"/>
</dbReference>
<gene>
    <name evidence="8" type="primary">pox1</name>
    <name evidence="8" type="ORF">FTRO_0020400</name>
</gene>
<evidence type="ECO:0000256" key="4">
    <source>
        <dbReference type="RuleBase" id="RU362132"/>
    </source>
</evidence>
<accession>A0A3F3HDY2</accession>
<dbReference type="CDD" id="cd02014">
    <property type="entry name" value="TPP_POX"/>
    <property type="match status" value="1"/>
</dbReference>
<dbReference type="SUPFAM" id="SSF52518">
    <property type="entry name" value="Thiamin diphosphate-binding fold (THDP-binding)"/>
    <property type="match status" value="2"/>
</dbReference>
<dbReference type="PROSITE" id="PS00187">
    <property type="entry name" value="TPP_ENZYMES"/>
    <property type="match status" value="1"/>
</dbReference>
<dbReference type="InterPro" id="IPR014092">
    <property type="entry name" value="Pyruvate_oxidase"/>
</dbReference>
<dbReference type="InterPro" id="IPR029035">
    <property type="entry name" value="DHS-like_NAD/FAD-binding_dom"/>
</dbReference>
<organism evidence="8">
    <name type="scientific">Fructobacillus tropaeoli</name>
    <dbReference type="NCBI Taxonomy" id="709323"/>
    <lineage>
        <taxon>Bacteria</taxon>
        <taxon>Bacillati</taxon>
        <taxon>Bacillota</taxon>
        <taxon>Bacilli</taxon>
        <taxon>Lactobacillales</taxon>
        <taxon>Lactobacillaceae</taxon>
        <taxon>Fructobacillus</taxon>
    </lineage>
</organism>
<dbReference type="GO" id="GO:0030976">
    <property type="term" value="F:thiamine pyrophosphate binding"/>
    <property type="evidence" value="ECO:0007669"/>
    <property type="project" value="InterPro"/>
</dbReference>
<feature type="domain" description="Thiamine pyrophosphate enzyme N-terminal TPP-binding" evidence="7">
    <location>
        <begin position="13"/>
        <end position="122"/>
    </location>
</feature>
<feature type="domain" description="Thiamine pyrophosphate enzyme TPP-binding" evidence="6">
    <location>
        <begin position="390"/>
        <end position="538"/>
    </location>
</feature>
<evidence type="ECO:0000259" key="5">
    <source>
        <dbReference type="Pfam" id="PF00205"/>
    </source>
</evidence>
<dbReference type="InterPro" id="IPR011766">
    <property type="entry name" value="TPP_enzyme_TPP-bd"/>
</dbReference>
<dbReference type="Proteomes" id="UP000064514">
    <property type="component" value="Unassembled WGS sequence"/>
</dbReference>
<comment type="similarity">
    <text evidence="1 4">Belongs to the TPP enzyme family.</text>
</comment>
<dbReference type="CDD" id="cd07039">
    <property type="entry name" value="TPP_PYR_POX"/>
    <property type="match status" value="1"/>
</dbReference>
<dbReference type="Pfam" id="PF02775">
    <property type="entry name" value="TPP_enzyme_C"/>
    <property type="match status" value="1"/>
</dbReference>
<keyword evidence="8" id="KW-0670">Pyruvate</keyword>
<keyword evidence="2 4" id="KW-0786">Thiamine pyrophosphate</keyword>
<evidence type="ECO:0000256" key="2">
    <source>
        <dbReference type="ARBA" id="ARBA00023052"/>
    </source>
</evidence>
<proteinExistence type="inferred from homology"/>
<evidence type="ECO:0000313" key="8">
    <source>
        <dbReference type="EMBL" id="GAP03873.1"/>
    </source>
</evidence>
<evidence type="ECO:0000259" key="6">
    <source>
        <dbReference type="Pfam" id="PF02775"/>
    </source>
</evidence>
<dbReference type="EC" id="1.2.3.3" evidence="3"/>
<dbReference type="InterPro" id="IPR047210">
    <property type="entry name" value="TPP_PYR_POXB-like"/>
</dbReference>
<dbReference type="InterPro" id="IPR047211">
    <property type="entry name" value="POXB-like"/>
</dbReference>
<dbReference type="InterPro" id="IPR000399">
    <property type="entry name" value="TPP-bd_CS"/>
</dbReference>
<dbReference type="SUPFAM" id="SSF52467">
    <property type="entry name" value="DHS-like NAD/FAD-binding domain"/>
    <property type="match status" value="1"/>
</dbReference>
<dbReference type="InterPro" id="IPR012000">
    <property type="entry name" value="Thiamin_PyroP_enz_cen_dom"/>
</dbReference>
<dbReference type="GO" id="GO:0047112">
    <property type="term" value="F:pyruvate oxidase activity"/>
    <property type="evidence" value="ECO:0007669"/>
    <property type="project" value="UniProtKB-UniRule"/>
</dbReference>
<dbReference type="GO" id="GO:0000287">
    <property type="term" value="F:magnesium ion binding"/>
    <property type="evidence" value="ECO:0007669"/>
    <property type="project" value="InterPro"/>
</dbReference>
<dbReference type="Gene3D" id="3.40.50.1220">
    <property type="entry name" value="TPP-binding domain"/>
    <property type="match status" value="1"/>
</dbReference>
<feature type="domain" description="Thiamine pyrophosphate enzyme central" evidence="5">
    <location>
        <begin position="201"/>
        <end position="329"/>
    </location>
</feature>
<dbReference type="RefSeq" id="WP_059393362.1">
    <property type="nucleotide sequence ID" value="NZ_DF968079.1"/>
</dbReference>
<dbReference type="Pfam" id="PF02776">
    <property type="entry name" value="TPP_enzyme_N"/>
    <property type="match status" value="1"/>
</dbReference>
<reference evidence="8" key="1">
    <citation type="journal article" date="2015" name="BMC Genomics">
        <title>Comparative genomics of Fructobacillus spp. and Leuconostoc spp. reveals niche-specific evolution of Fructobacillus spp.</title>
        <authorList>
            <person name="Endo A."/>
            <person name="Tanizawa Y."/>
            <person name="Tanaka N."/>
            <person name="Maeno S."/>
            <person name="Kumar H."/>
            <person name="Shiwa Y."/>
            <person name="Okada S."/>
            <person name="Yoshikawa H."/>
            <person name="Dicks L."/>
            <person name="Nakagawa J."/>
            <person name="Arita M."/>
        </authorList>
    </citation>
    <scope>NUCLEOTIDE SEQUENCE [LARGE SCALE GENOMIC DNA]</scope>
    <source>
        <strain evidence="8">F214-1</strain>
    </source>
</reference>
<dbReference type="NCBIfam" id="TIGR02720">
    <property type="entry name" value="pyruv_oxi_spxB"/>
    <property type="match status" value="1"/>
</dbReference>
<sequence>MSVTGNTVPASIAMLKVLEDWGVDHLFGYPGGSFNSTMAALAERKEQIHYIQVRHEQVGALAAAADAKLTGKIGVAFGSAGPGATNLLTGLYDAKEDHAPVLALVGQTPRAVMNSHFFQEFNEDPIFEDVSVYCRTVMTAESLPHVVDQAIREAYKHQGVATVIIPNDLGYEQIPDIAYGSHGATDDKKTPQPEPTADEVDQFLAMVKEAKRPVIHVGRGIQEGGDILIELSKKLQIPLVMTGLAKGHVDESYAGNLGMANRAASKAADEIMASADLLIAIGADFPFAKLVYTTHPFKFVQVDNDRTELGRHHNLDLGIWSDATAFVQAALDRSESAPESAFFKAACADKENWFAYQKQLQDDTREPLRAEPIYKEINRVADPDAVFAIDIGDNIINSFRHLHVTPKNKFVISAIFASMGSGLPAALAGQLSYPGRQVWNIAGDGAFSMIMQDLLTEKKYDLPIINVITANKTLNFIKSEQDDVAMHHSGINLADQDFAMIAQGMGVESVTVTKANELPAAFDKAIKVTKAGRPFLIEAKISDARSLPVEELQLKQTDQGMEETLNPTYNSNLDLQRPSSVREFLDSYDGQNLKTLPEFFEEYGVEW</sequence>
<protein>
    <recommendedName>
        <fullName evidence="3">Pyruvate oxidase</fullName>
        <ecNumber evidence="3">1.2.3.3</ecNumber>
    </recommendedName>
</protein>
<dbReference type="Gene3D" id="3.40.50.970">
    <property type="match status" value="2"/>
</dbReference>